<feature type="compositionally biased region" description="Acidic residues" evidence="3">
    <location>
        <begin position="95"/>
        <end position="129"/>
    </location>
</feature>
<dbReference type="OrthoDB" id="5783963at2759"/>
<feature type="compositionally biased region" description="Polar residues" evidence="3">
    <location>
        <begin position="426"/>
        <end position="438"/>
    </location>
</feature>
<feature type="region of interest" description="Disordered" evidence="3">
    <location>
        <begin position="562"/>
        <end position="591"/>
    </location>
</feature>
<accession>A0A395HG12</accession>
<dbReference type="EMBL" id="KZ824350">
    <property type="protein sequence ID" value="RAL06842.1"/>
    <property type="molecule type" value="Genomic_DNA"/>
</dbReference>
<dbReference type="InterPro" id="IPR012617">
    <property type="entry name" value="AATF_C"/>
</dbReference>
<gene>
    <name evidence="6" type="ORF">BO97DRAFT_481671</name>
</gene>
<dbReference type="PANTHER" id="PTHR15565:SF0">
    <property type="entry name" value="PROTEIN AATF"/>
    <property type="match status" value="1"/>
</dbReference>
<dbReference type="InterPro" id="IPR039223">
    <property type="entry name" value="AATF/Bfr2"/>
</dbReference>
<proteinExistence type="inferred from homology"/>
<organism evidence="6 7">
    <name type="scientific">Aspergillus homomorphus (strain CBS 101889)</name>
    <dbReference type="NCBI Taxonomy" id="1450537"/>
    <lineage>
        <taxon>Eukaryota</taxon>
        <taxon>Fungi</taxon>
        <taxon>Dikarya</taxon>
        <taxon>Ascomycota</taxon>
        <taxon>Pezizomycotina</taxon>
        <taxon>Eurotiomycetes</taxon>
        <taxon>Eurotiomycetidae</taxon>
        <taxon>Eurotiales</taxon>
        <taxon>Aspergillaceae</taxon>
        <taxon>Aspergillus</taxon>
        <taxon>Aspergillus subgen. Circumdati</taxon>
    </lineage>
</organism>
<dbReference type="GO" id="GO:0005730">
    <property type="term" value="C:nucleolus"/>
    <property type="evidence" value="ECO:0007669"/>
    <property type="project" value="TreeGrafter"/>
</dbReference>
<feature type="region of interest" description="Disordered" evidence="3">
    <location>
        <begin position="273"/>
        <end position="300"/>
    </location>
</feature>
<feature type="compositionally biased region" description="Basic and acidic residues" evidence="3">
    <location>
        <begin position="16"/>
        <end position="31"/>
    </location>
</feature>
<evidence type="ECO:0000313" key="6">
    <source>
        <dbReference type="EMBL" id="RAL06842.1"/>
    </source>
</evidence>
<dbReference type="Proteomes" id="UP000248961">
    <property type="component" value="Unassembled WGS sequence"/>
</dbReference>
<protein>
    <recommendedName>
        <fullName evidence="2">Protein BFR2</fullName>
    </recommendedName>
</protein>
<evidence type="ECO:0000256" key="1">
    <source>
        <dbReference type="ARBA" id="ARBA00008966"/>
    </source>
</evidence>
<dbReference type="Pfam" id="PF08164">
    <property type="entry name" value="TRAUB"/>
    <property type="match status" value="1"/>
</dbReference>
<evidence type="ECO:0000259" key="4">
    <source>
        <dbReference type="Pfam" id="PF08164"/>
    </source>
</evidence>
<dbReference type="GO" id="GO:0000462">
    <property type="term" value="P:maturation of SSU-rRNA from tricistronic rRNA transcript (SSU-rRNA, 5.8S rRNA, LSU-rRNA)"/>
    <property type="evidence" value="ECO:0007669"/>
    <property type="project" value="TreeGrafter"/>
</dbReference>
<feature type="region of interest" description="Disordered" evidence="3">
    <location>
        <begin position="1"/>
        <end position="217"/>
    </location>
</feature>
<evidence type="ECO:0000259" key="5">
    <source>
        <dbReference type="Pfam" id="PF13339"/>
    </source>
</evidence>
<evidence type="ECO:0000313" key="7">
    <source>
        <dbReference type="Proteomes" id="UP000248961"/>
    </source>
</evidence>
<evidence type="ECO:0000256" key="2">
    <source>
        <dbReference type="ARBA" id="ARBA00013850"/>
    </source>
</evidence>
<feature type="compositionally biased region" description="Acidic residues" evidence="3">
    <location>
        <begin position="566"/>
        <end position="581"/>
    </location>
</feature>
<dbReference type="STRING" id="1450537.A0A395HG12"/>
<feature type="compositionally biased region" description="Acidic residues" evidence="3">
    <location>
        <begin position="286"/>
        <end position="300"/>
    </location>
</feature>
<feature type="region of interest" description="Disordered" evidence="3">
    <location>
        <begin position="421"/>
        <end position="449"/>
    </location>
</feature>
<dbReference type="VEuPathDB" id="FungiDB:BO97DRAFT_481671"/>
<feature type="region of interest" description="Disordered" evidence="3">
    <location>
        <begin position="329"/>
        <end position="351"/>
    </location>
</feature>
<comment type="similarity">
    <text evidence="1">Belongs to the AATF family.</text>
</comment>
<name>A0A395HG12_ASPHC</name>
<feature type="domain" description="Apoptosis-antagonizing transcription factor C-terminal" evidence="4">
    <location>
        <begin position="461"/>
        <end position="555"/>
    </location>
</feature>
<feature type="domain" description="AATF leucine zipper-containing" evidence="5">
    <location>
        <begin position="234"/>
        <end position="379"/>
    </location>
</feature>
<feature type="compositionally biased region" description="Acidic residues" evidence="3">
    <location>
        <begin position="145"/>
        <end position="188"/>
    </location>
</feature>
<dbReference type="AlphaFoldDB" id="A0A395HG12"/>
<dbReference type="InterPro" id="IPR025160">
    <property type="entry name" value="AATF"/>
</dbReference>
<reference evidence="6 7" key="1">
    <citation type="submission" date="2018-02" db="EMBL/GenBank/DDBJ databases">
        <title>The genomes of Aspergillus section Nigri reveals drivers in fungal speciation.</title>
        <authorList>
            <consortium name="DOE Joint Genome Institute"/>
            <person name="Vesth T.C."/>
            <person name="Nybo J."/>
            <person name="Theobald S."/>
            <person name="Brandl J."/>
            <person name="Frisvad J.C."/>
            <person name="Nielsen K.F."/>
            <person name="Lyhne E.K."/>
            <person name="Kogle M.E."/>
            <person name="Kuo A."/>
            <person name="Riley R."/>
            <person name="Clum A."/>
            <person name="Nolan M."/>
            <person name="Lipzen A."/>
            <person name="Salamov A."/>
            <person name="Henrissat B."/>
            <person name="Wiebenga A."/>
            <person name="De vries R.P."/>
            <person name="Grigoriev I.V."/>
            <person name="Mortensen U.H."/>
            <person name="Andersen M.R."/>
            <person name="Baker S.E."/>
        </authorList>
    </citation>
    <scope>NUCLEOTIDE SEQUENCE [LARGE SCALE GENOMIC DNA]</scope>
    <source>
        <strain evidence="6 7">CBS 101889</strain>
    </source>
</reference>
<dbReference type="GeneID" id="37205120"/>
<evidence type="ECO:0000256" key="3">
    <source>
        <dbReference type="SAM" id="MobiDB-lite"/>
    </source>
</evidence>
<sequence>MAPKSLAEQLAELEDPTPRDFDPEDLDRGDQDSEDEGGNAGGADAGREHYQAVGKGKLRKQDPIALGKQYAGSKVSREALEADSDDDPFKARSSDEDDDEEDEEDDDEDLELGSDEDDEDISDESEEETAQPAKKAGKKGKREVDFDDMDTDESDELEGSEDEDEDEFPSDSDDDEDSDEEEDSDASDNETPNRRVKFDDSTTKKSDDREELRKLMASDQKTIAATISQAAKADATKGKAVKQQRATFDALLNTRIKLQKGLTAIHQLTLAVNQPKPANESTENTEAAEAEAEADTDSLDGEAIKSAESAALALWSTLEDLRLALADAHHTQQQDDKKRKRPAAVTPGTSSASLWKRMTALEAESLAHRRAVLDKWSQKVRGANAPARGSKLIASSGSGSQTISAVLDAQVATETAGIRAVKRARTTSSSANGDSTSTTKRDVTAAADDEQQPLYDDTVFYQSLLRELVEQRMSSSDAISNGLDSLHLQLPSRLSAVHPVTGMRNDKVKRDVDTRASKGRKMKFDVHEKLQNFMAPEDRGSWTGHAREEFFASLLGNTASGLLREGEDEEDAVDEESDADREEGGLRLFRN</sequence>
<feature type="compositionally biased region" description="Basic and acidic residues" evidence="3">
    <location>
        <begin position="191"/>
        <end position="216"/>
    </location>
</feature>
<dbReference type="PANTHER" id="PTHR15565">
    <property type="entry name" value="AATF PROTEIN APOPTOSIS ANTAGONIZING TRANSCRIPTION FACTOR"/>
    <property type="match status" value="1"/>
</dbReference>
<dbReference type="Pfam" id="PF13339">
    <property type="entry name" value="AATF-Che1"/>
    <property type="match status" value="1"/>
</dbReference>
<dbReference type="RefSeq" id="XP_025545996.1">
    <property type="nucleotide sequence ID" value="XM_025700831.1"/>
</dbReference>
<keyword evidence="7" id="KW-1185">Reference proteome</keyword>